<feature type="domain" description="Methyl-accepting transducer" evidence="8">
    <location>
        <begin position="272"/>
        <end position="529"/>
    </location>
</feature>
<protein>
    <submittedName>
        <fullName evidence="10">HAMP domain-containing protein</fullName>
    </submittedName>
</protein>
<dbReference type="GO" id="GO:0005886">
    <property type="term" value="C:plasma membrane"/>
    <property type="evidence" value="ECO:0007669"/>
    <property type="project" value="UniProtKB-SubCell"/>
</dbReference>
<feature type="domain" description="HAMP" evidence="9">
    <location>
        <begin position="200"/>
        <end position="253"/>
    </location>
</feature>
<dbReference type="InterPro" id="IPR004089">
    <property type="entry name" value="MCPsignal_dom"/>
</dbReference>
<reference evidence="10 11" key="1">
    <citation type="submission" date="2021-05" db="EMBL/GenBank/DDBJ databases">
        <title>Novel Bacillus species.</title>
        <authorList>
            <person name="Liu G."/>
        </authorList>
    </citation>
    <scope>NUCLEOTIDE SEQUENCE [LARGE SCALE GENOMIC DNA]</scope>
    <source>
        <strain evidence="10 11">FJAT-49682</strain>
    </source>
</reference>
<feature type="transmembrane region" description="Helical" evidence="7">
    <location>
        <begin position="6"/>
        <end position="29"/>
    </location>
</feature>
<dbReference type="AlphaFoldDB" id="A0A942UR67"/>
<feature type="transmembrane region" description="Helical" evidence="7">
    <location>
        <begin position="177"/>
        <end position="199"/>
    </location>
</feature>
<evidence type="ECO:0000256" key="2">
    <source>
        <dbReference type="ARBA" id="ARBA00022475"/>
    </source>
</evidence>
<dbReference type="SMART" id="SM00283">
    <property type="entry name" value="MA"/>
    <property type="match status" value="1"/>
</dbReference>
<dbReference type="CDD" id="cd06225">
    <property type="entry name" value="HAMP"/>
    <property type="match status" value="1"/>
</dbReference>
<keyword evidence="2" id="KW-1003">Cell membrane</keyword>
<comment type="caution">
    <text evidence="10">The sequence shown here is derived from an EMBL/GenBank/DDBJ whole genome shotgun (WGS) entry which is preliminary data.</text>
</comment>
<dbReference type="PROSITE" id="PS50885">
    <property type="entry name" value="HAMP"/>
    <property type="match status" value="1"/>
</dbReference>
<evidence type="ECO:0000259" key="8">
    <source>
        <dbReference type="PROSITE" id="PS50111"/>
    </source>
</evidence>
<sequence length="558" mass="60613">MRSLKGKILSGFLVVMGLVLIMGGANYFFTTITNKQTAKVIDEELPLLLLAEEINLNIAERTSLASIYLLFGQTPYFKSFETASEESEKLEEELLALSPSEATNELLLKLHTWEEMMDTQVFAVFNEDRDLARDHFRNTVEPMGHLVKEAFNELSGNQVRNITTNGKQVIKGGARNTLFGASIGLVIIVLGLAIAFYMANSLSRPIIRVANRMKLIADGDLTHKDLKTRSKDEVGVLIGAVNDMNRQIRSMTMEIGNVSNIVMRRSEELSHSAIEVNSGSQQVASTMEELAIASDTQAQSSSELVDSMGALSENIHNANEYGQKANQVTHEVIELTEKGNAAMTESISKMRLIDENVRGAVKKVQRLDGHSKEISQLVKVISDIASQTNLLALNAAIEAARAGEHGKGFAVVAGEVKKLAEQVASSVSSITSIVSTIQQETGDVVNSLNESFEQVEMGTQQIMSTGTTFEMITQSIQQVVEQIQTISIDLDNIASSTIVMNSSISNIASISEEASAGIEETAASAEQTTSSMQEITANAESLSSVAVNLDKLIRQFKV</sequence>
<gene>
    <name evidence="10" type="ORF">KHA91_12365</name>
</gene>
<evidence type="ECO:0000256" key="1">
    <source>
        <dbReference type="ARBA" id="ARBA00004236"/>
    </source>
</evidence>
<dbReference type="SMART" id="SM00304">
    <property type="entry name" value="HAMP"/>
    <property type="match status" value="1"/>
</dbReference>
<dbReference type="Pfam" id="PF00015">
    <property type="entry name" value="MCPsignal"/>
    <property type="match status" value="1"/>
</dbReference>
<keyword evidence="3 7" id="KW-0472">Membrane</keyword>
<dbReference type="GO" id="GO:0007165">
    <property type="term" value="P:signal transduction"/>
    <property type="evidence" value="ECO:0007669"/>
    <property type="project" value="UniProtKB-KW"/>
</dbReference>
<dbReference type="Gene3D" id="6.10.340.10">
    <property type="match status" value="1"/>
</dbReference>
<dbReference type="PANTHER" id="PTHR32089">
    <property type="entry name" value="METHYL-ACCEPTING CHEMOTAXIS PROTEIN MCPB"/>
    <property type="match status" value="1"/>
</dbReference>
<dbReference type="EMBL" id="JAGYPN010000002">
    <property type="protein sequence ID" value="MBS4223541.1"/>
    <property type="molecule type" value="Genomic_DNA"/>
</dbReference>
<keyword evidence="11" id="KW-1185">Reference proteome</keyword>
<proteinExistence type="inferred from homology"/>
<dbReference type="RefSeq" id="WP_213098542.1">
    <property type="nucleotide sequence ID" value="NZ_JAGYPN010000002.1"/>
</dbReference>
<evidence type="ECO:0000256" key="6">
    <source>
        <dbReference type="PROSITE-ProRule" id="PRU00284"/>
    </source>
</evidence>
<evidence type="ECO:0000256" key="4">
    <source>
        <dbReference type="ARBA" id="ARBA00023224"/>
    </source>
</evidence>
<dbReference type="Proteomes" id="UP000676456">
    <property type="component" value="Unassembled WGS sequence"/>
</dbReference>
<keyword evidence="4 6" id="KW-0807">Transducer</keyword>
<evidence type="ECO:0000256" key="7">
    <source>
        <dbReference type="SAM" id="Phobius"/>
    </source>
</evidence>
<organism evidence="10 11">
    <name type="scientific">Lederbergia citrea</name>
    <dbReference type="NCBI Taxonomy" id="2833581"/>
    <lineage>
        <taxon>Bacteria</taxon>
        <taxon>Bacillati</taxon>
        <taxon>Bacillota</taxon>
        <taxon>Bacilli</taxon>
        <taxon>Bacillales</taxon>
        <taxon>Bacillaceae</taxon>
        <taxon>Lederbergia</taxon>
    </lineage>
</organism>
<dbReference type="PANTHER" id="PTHR32089:SF114">
    <property type="entry name" value="METHYL-ACCEPTING CHEMOTAXIS PROTEIN MCPB"/>
    <property type="match status" value="1"/>
</dbReference>
<evidence type="ECO:0000256" key="5">
    <source>
        <dbReference type="ARBA" id="ARBA00029447"/>
    </source>
</evidence>
<dbReference type="SUPFAM" id="SSF58104">
    <property type="entry name" value="Methyl-accepting chemotaxis protein (MCP) signaling domain"/>
    <property type="match status" value="1"/>
</dbReference>
<dbReference type="InterPro" id="IPR003660">
    <property type="entry name" value="HAMP_dom"/>
</dbReference>
<dbReference type="Pfam" id="PF00672">
    <property type="entry name" value="HAMP"/>
    <property type="match status" value="1"/>
</dbReference>
<comment type="subcellular location">
    <subcellularLocation>
        <location evidence="1">Cell membrane</location>
    </subcellularLocation>
</comment>
<dbReference type="Gene3D" id="1.10.287.950">
    <property type="entry name" value="Methyl-accepting chemotaxis protein"/>
    <property type="match status" value="1"/>
</dbReference>
<evidence type="ECO:0000313" key="11">
    <source>
        <dbReference type="Proteomes" id="UP000676456"/>
    </source>
</evidence>
<name>A0A942UR67_9BACI</name>
<evidence type="ECO:0000259" key="9">
    <source>
        <dbReference type="PROSITE" id="PS50885"/>
    </source>
</evidence>
<comment type="similarity">
    <text evidence="5">Belongs to the methyl-accepting chemotaxis (MCP) protein family.</text>
</comment>
<dbReference type="PROSITE" id="PS50111">
    <property type="entry name" value="CHEMOTAXIS_TRANSDUC_2"/>
    <property type="match status" value="1"/>
</dbReference>
<accession>A0A942UR67</accession>
<evidence type="ECO:0000313" key="10">
    <source>
        <dbReference type="EMBL" id="MBS4223541.1"/>
    </source>
</evidence>
<keyword evidence="7" id="KW-1133">Transmembrane helix</keyword>
<evidence type="ECO:0000256" key="3">
    <source>
        <dbReference type="ARBA" id="ARBA00023136"/>
    </source>
</evidence>
<keyword evidence="7" id="KW-0812">Transmembrane</keyword>